<sequence>MSTDEIREILIPYLTDRDERVIEYLVKEFSTESGIFILSEKNVEIIQIMIKMSADNVESRLLAEDKHVPIGTYSANGIIIKDAKFMSQEKEFIFGIHEPIHRFINASTPFGNLLSIYSILPEHDNFNNGSYSNIYNWLSENSIKAHETFATWFSINKSENISSPEKLTENDRDYLYYYYLGESLVENIPGSYNKGIIMSVCLNFCFSSLKSLQKIDSEFDKINFSDLIDLDYPDHRLIYIAETLGSDFFKKAFEEFFKFRKYLPAYNYIEKQIRGEFVEEPLHNPPVVMLYQELSEYLYNLLQKEFNKLNSFTRNYAEAYALPNHIRIKVNEYLGMTVLREMSEKEYPIDRSLLINLENFKWIINEEPEICEIIKPENLPVDLKRTIFSGENEPGLFNSFGDLVLMMRSPRNLVNEFKFENVEDKMWLDSQKNPITFLSSRYYVGDKRKVIIIPFDDPEDLRIFFASNRTSLEICCCVYYHIIGCEEFLLKWDEIIYNFSHYTIFFNDLSFVYLLEKDFFFTNPNITYCEMDISFNGDTSATFIVCLLEFGNDCKTVLVVTPCTKYFIVMALKYLGKNKNYIYDKDILDKSMFTERKYGSAIFDVVRQAYLDHSVWFKTSLINESYY</sequence>
<keyword evidence="2" id="KW-1185">Reference proteome</keyword>
<organism evidence="1 2">
    <name type="scientific">Flavobacterium akiainvivens</name>
    <dbReference type="NCBI Taxonomy" id="1202724"/>
    <lineage>
        <taxon>Bacteria</taxon>
        <taxon>Pseudomonadati</taxon>
        <taxon>Bacteroidota</taxon>
        <taxon>Flavobacteriia</taxon>
        <taxon>Flavobacteriales</taxon>
        <taxon>Flavobacteriaceae</taxon>
        <taxon>Flavobacterium</taxon>
    </lineage>
</organism>
<protein>
    <submittedName>
        <fullName evidence="1">Uncharacterized protein</fullName>
    </submittedName>
</protein>
<evidence type="ECO:0000313" key="2">
    <source>
        <dbReference type="Proteomes" id="UP000037755"/>
    </source>
</evidence>
<dbReference type="AlphaFoldDB" id="A0A0M9VI80"/>
<name>A0A0M9VI80_9FLAO</name>
<dbReference type="RefSeq" id="WP_054407628.1">
    <property type="nucleotide sequence ID" value="NZ_FOYA01000014.1"/>
</dbReference>
<comment type="caution">
    <text evidence="1">The sequence shown here is derived from an EMBL/GenBank/DDBJ whole genome shotgun (WGS) entry which is preliminary data.</text>
</comment>
<accession>A0A0M9VI80</accession>
<dbReference type="PATRIC" id="fig|1202724.3.peg.1843"/>
<dbReference type="EMBL" id="LIYD01000005">
    <property type="protein sequence ID" value="KOS06132.1"/>
    <property type="molecule type" value="Genomic_DNA"/>
</dbReference>
<dbReference type="Proteomes" id="UP000037755">
    <property type="component" value="Unassembled WGS sequence"/>
</dbReference>
<evidence type="ECO:0000313" key="1">
    <source>
        <dbReference type="EMBL" id="KOS06132.1"/>
    </source>
</evidence>
<gene>
    <name evidence="1" type="ORF">AM493_08875</name>
</gene>
<reference evidence="1 2" key="1">
    <citation type="submission" date="2015-08" db="EMBL/GenBank/DDBJ databases">
        <title>Whole genome sequence of Flavobacterium akiainvivens IK-1T, from decaying Wikstroemia oahuensis, an endemic Hawaiian shrub.</title>
        <authorList>
            <person name="Wan X."/>
            <person name="Hou S."/>
            <person name="Saito J."/>
            <person name="Donachie S."/>
        </authorList>
    </citation>
    <scope>NUCLEOTIDE SEQUENCE [LARGE SCALE GENOMIC DNA]</scope>
    <source>
        <strain evidence="1 2">IK-1</strain>
    </source>
</reference>
<proteinExistence type="predicted"/>